<reference evidence="4" key="1">
    <citation type="submission" date="2021-01" db="EMBL/GenBank/DDBJ databases">
        <authorList>
            <person name="Corre E."/>
            <person name="Pelletier E."/>
            <person name="Niang G."/>
            <person name="Scheremetjew M."/>
            <person name="Finn R."/>
            <person name="Kale V."/>
            <person name="Holt S."/>
            <person name="Cochrane G."/>
            <person name="Meng A."/>
            <person name="Brown T."/>
            <person name="Cohen L."/>
        </authorList>
    </citation>
    <scope>NUCLEOTIDE SEQUENCE</scope>
    <source>
        <strain evidence="4">Ms1</strain>
    </source>
</reference>
<dbReference type="Pfam" id="PF01464">
    <property type="entry name" value="SLT"/>
    <property type="match status" value="1"/>
</dbReference>
<feature type="chain" id="PRO_5031512497" description="Transglycosylase SLT domain-containing protein" evidence="2">
    <location>
        <begin position="25"/>
        <end position="171"/>
    </location>
</feature>
<dbReference type="InterPro" id="IPR001916">
    <property type="entry name" value="Glyco_hydro_22"/>
</dbReference>
<dbReference type="EMBL" id="HBFS01022991">
    <property type="protein sequence ID" value="CAD8922145.1"/>
    <property type="molecule type" value="Transcribed_RNA"/>
</dbReference>
<name>A0A7S1CL10_9STRA</name>
<evidence type="ECO:0000259" key="3">
    <source>
        <dbReference type="Pfam" id="PF01464"/>
    </source>
</evidence>
<dbReference type="SMART" id="SM00263">
    <property type="entry name" value="LYZ1"/>
    <property type="match status" value="1"/>
</dbReference>
<dbReference type="SUPFAM" id="SSF53955">
    <property type="entry name" value="Lysozyme-like"/>
    <property type="match status" value="1"/>
</dbReference>
<evidence type="ECO:0000256" key="2">
    <source>
        <dbReference type="SAM" id="SignalP"/>
    </source>
</evidence>
<dbReference type="PANTHER" id="PTHR11407:SF63">
    <property type="entry name" value="LYSOZYME C"/>
    <property type="match status" value="1"/>
</dbReference>
<keyword evidence="1" id="KW-1015">Disulfide bond</keyword>
<protein>
    <recommendedName>
        <fullName evidence="3">Transglycosylase SLT domain-containing protein</fullName>
    </recommendedName>
</protein>
<accession>A0A7S1CL10</accession>
<dbReference type="AlphaFoldDB" id="A0A7S1CL10"/>
<evidence type="ECO:0000256" key="1">
    <source>
        <dbReference type="ARBA" id="ARBA00023157"/>
    </source>
</evidence>
<dbReference type="PANTHER" id="PTHR11407">
    <property type="entry name" value="LYSOZYME C"/>
    <property type="match status" value="1"/>
</dbReference>
<dbReference type="Gene3D" id="1.10.530.10">
    <property type="match status" value="1"/>
</dbReference>
<dbReference type="GO" id="GO:0003796">
    <property type="term" value="F:lysozyme activity"/>
    <property type="evidence" value="ECO:0007669"/>
    <property type="project" value="TreeGrafter"/>
</dbReference>
<evidence type="ECO:0000313" key="4">
    <source>
        <dbReference type="EMBL" id="CAD8922145.1"/>
    </source>
</evidence>
<proteinExistence type="predicted"/>
<gene>
    <name evidence="4" type="ORF">BSP0115_LOCUS15408</name>
</gene>
<sequence length="171" mass="17072">MAPTMASVGVAALALLALASGAAAAESCGFMKSLISSNLPGNEDIWLCIAFKESSYNPYARNPFSGATGLFQVEPIHCGDPDCPPPGGNCVSALEDPGTNARCAASVYRSQGFGAWTTSSECMSGQSPCSGGGGGGGGGGGCNMCSQIRNCQHFGGGNACYSKYGCQPGSC</sequence>
<feature type="domain" description="Transglycosylase SLT" evidence="3">
    <location>
        <begin position="44"/>
        <end position="106"/>
    </location>
</feature>
<feature type="signal peptide" evidence="2">
    <location>
        <begin position="1"/>
        <end position="24"/>
    </location>
</feature>
<keyword evidence="2" id="KW-0732">Signal</keyword>
<dbReference type="InterPro" id="IPR023346">
    <property type="entry name" value="Lysozyme-like_dom_sf"/>
</dbReference>
<dbReference type="InterPro" id="IPR008258">
    <property type="entry name" value="Transglycosylase_SLT_dom_1"/>
</dbReference>
<organism evidence="4">
    <name type="scientific">Bicosoecida sp. CB-2014</name>
    <dbReference type="NCBI Taxonomy" id="1486930"/>
    <lineage>
        <taxon>Eukaryota</taxon>
        <taxon>Sar</taxon>
        <taxon>Stramenopiles</taxon>
        <taxon>Bigyra</taxon>
        <taxon>Opalozoa</taxon>
        <taxon>Bicosoecida</taxon>
    </lineage>
</organism>